<dbReference type="Pfam" id="PF03630">
    <property type="entry name" value="Fumble"/>
    <property type="match status" value="1"/>
</dbReference>
<keyword evidence="5" id="KW-0067">ATP-binding</keyword>
<dbReference type="InterPro" id="IPR011602">
    <property type="entry name" value="Type_II_PanK_bac"/>
</dbReference>
<dbReference type="RefSeq" id="WP_327606684.1">
    <property type="nucleotide sequence ID" value="NZ_JARZFX010000002.1"/>
</dbReference>
<accession>A0ABU6KE11</accession>
<evidence type="ECO:0000256" key="1">
    <source>
        <dbReference type="ARBA" id="ARBA00022490"/>
    </source>
</evidence>
<keyword evidence="4 7" id="KW-0418">Kinase</keyword>
<keyword evidence="2 7" id="KW-0808">Transferase</keyword>
<gene>
    <name evidence="7" type="primary">coaW</name>
    <name evidence="7" type="ORF">QGM71_06350</name>
</gene>
<proteinExistence type="predicted"/>
<keyword evidence="8" id="KW-1185">Reference proteome</keyword>
<evidence type="ECO:0000256" key="4">
    <source>
        <dbReference type="ARBA" id="ARBA00022777"/>
    </source>
</evidence>
<dbReference type="NCBIfam" id="NF009842">
    <property type="entry name" value="PRK13317.1"/>
    <property type="match status" value="1"/>
</dbReference>
<keyword evidence="6" id="KW-0173">Coenzyme A biosynthesis</keyword>
<keyword evidence="3" id="KW-0547">Nucleotide-binding</keyword>
<dbReference type="InterPro" id="IPR004567">
    <property type="entry name" value="Type_II_PanK"/>
</dbReference>
<organism evidence="7 8">
    <name type="scientific">Virgibacillus tibetensis</name>
    <dbReference type="NCBI Taxonomy" id="3042313"/>
    <lineage>
        <taxon>Bacteria</taxon>
        <taxon>Bacillati</taxon>
        <taxon>Bacillota</taxon>
        <taxon>Bacilli</taxon>
        <taxon>Bacillales</taxon>
        <taxon>Bacillaceae</taxon>
        <taxon>Virgibacillus</taxon>
    </lineage>
</organism>
<dbReference type="GO" id="GO:0004594">
    <property type="term" value="F:pantothenate kinase activity"/>
    <property type="evidence" value="ECO:0007669"/>
    <property type="project" value="UniProtKB-EC"/>
</dbReference>
<dbReference type="SUPFAM" id="SSF53067">
    <property type="entry name" value="Actin-like ATPase domain"/>
    <property type="match status" value="1"/>
</dbReference>
<evidence type="ECO:0000256" key="3">
    <source>
        <dbReference type="ARBA" id="ARBA00022741"/>
    </source>
</evidence>
<evidence type="ECO:0000313" key="7">
    <source>
        <dbReference type="EMBL" id="MEC5423120.1"/>
    </source>
</evidence>
<sequence>MTRRIGIDAGATLTKIAYEDRGHMHVKSYANQEMDQLIQWLQITNQSAFLSLTGGKSTYLQDASQQKSEQIEEFKAITAGTRHLLYEETGKIPDDFILVSIGTGTSIFRVIGDDYERLLGSGIGGGTFMGLGTLLTGKKDYHELIELAAEGNYKNSDLLVKDIYDTSAAPLSGNLTAANFGKAHINDVALADQLASLVRLIGETILLLSTQAAASQQVEKIVFTGSTLTGNEALKEVLSGFRDILPYEPVFLEKGAYAGAIGALYS</sequence>
<dbReference type="EMBL" id="JARZFX010000002">
    <property type="protein sequence ID" value="MEC5423120.1"/>
    <property type="molecule type" value="Genomic_DNA"/>
</dbReference>
<evidence type="ECO:0000313" key="8">
    <source>
        <dbReference type="Proteomes" id="UP001335737"/>
    </source>
</evidence>
<dbReference type="Gene3D" id="3.30.420.40">
    <property type="match status" value="1"/>
</dbReference>
<reference evidence="7 8" key="1">
    <citation type="journal article" date="2024" name="Int. J. Syst. Evol. Microbiol.">
        <title>Virgibacillus tibetensis sp. nov., isolated from salt lake on the Tibetan Plateau of China.</title>
        <authorList>
            <person name="Phurbu D."/>
            <person name="Liu Z.-X."/>
            <person name="Wang R."/>
            <person name="Zheng Y.-Y."/>
            <person name="Liu H.-C."/>
            <person name="Zhou Y.-G."/>
            <person name="Yu Y.-J."/>
            <person name="Li A.-H."/>
        </authorList>
    </citation>
    <scope>NUCLEOTIDE SEQUENCE [LARGE SCALE GENOMIC DNA]</scope>
    <source>
        <strain evidence="7 8">C22-A2</strain>
    </source>
</reference>
<evidence type="ECO:0000256" key="6">
    <source>
        <dbReference type="ARBA" id="ARBA00022993"/>
    </source>
</evidence>
<evidence type="ECO:0000256" key="2">
    <source>
        <dbReference type="ARBA" id="ARBA00022679"/>
    </source>
</evidence>
<dbReference type="EC" id="2.7.1.33" evidence="7"/>
<keyword evidence="1" id="KW-0963">Cytoplasm</keyword>
<dbReference type="InterPro" id="IPR043129">
    <property type="entry name" value="ATPase_NBD"/>
</dbReference>
<dbReference type="Proteomes" id="UP001335737">
    <property type="component" value="Unassembled WGS sequence"/>
</dbReference>
<dbReference type="PIRSF" id="PIRSF036940">
    <property type="entry name" value="PanK_bac_aCoA"/>
    <property type="match status" value="1"/>
</dbReference>
<dbReference type="PANTHER" id="PTHR12280:SF20">
    <property type="entry name" value="4'-PHOSPHOPANTETHEINE PHOSPHATASE"/>
    <property type="match status" value="1"/>
</dbReference>
<evidence type="ECO:0000256" key="5">
    <source>
        <dbReference type="ARBA" id="ARBA00022840"/>
    </source>
</evidence>
<name>A0ABU6KE11_9BACI</name>
<protein>
    <submittedName>
        <fullName evidence="7">Type II pantothenate kinase</fullName>
        <ecNumber evidence="7">2.7.1.33</ecNumber>
    </submittedName>
</protein>
<comment type="caution">
    <text evidence="7">The sequence shown here is derived from an EMBL/GenBank/DDBJ whole genome shotgun (WGS) entry which is preliminary data.</text>
</comment>
<dbReference type="PANTHER" id="PTHR12280">
    <property type="entry name" value="PANTOTHENATE KINASE"/>
    <property type="match status" value="1"/>
</dbReference>
<dbReference type="CDD" id="cd24085">
    <property type="entry name" value="ASKHA_NBD_PanK-II_bac"/>
    <property type="match status" value="1"/>
</dbReference>